<feature type="region of interest" description="Disordered" evidence="1">
    <location>
        <begin position="520"/>
        <end position="608"/>
    </location>
</feature>
<protein>
    <submittedName>
        <fullName evidence="3">Carbohydrate-binding domain-containing protein</fullName>
    </submittedName>
</protein>
<reference evidence="3" key="2">
    <citation type="journal article" date="2021" name="PeerJ">
        <title>Extensive microbial diversity within the chicken gut microbiome revealed by metagenomics and culture.</title>
        <authorList>
            <person name="Gilroy R."/>
            <person name="Ravi A."/>
            <person name="Getino M."/>
            <person name="Pursley I."/>
            <person name="Horton D.L."/>
            <person name="Alikhan N.F."/>
            <person name="Baker D."/>
            <person name="Gharbi K."/>
            <person name="Hall N."/>
            <person name="Watson M."/>
            <person name="Adriaenssens E.M."/>
            <person name="Foster-Nyarko E."/>
            <person name="Jarju S."/>
            <person name="Secka A."/>
            <person name="Antonio M."/>
            <person name="Oren A."/>
            <person name="Chaudhuri R.R."/>
            <person name="La Ragione R."/>
            <person name="Hildebrand F."/>
            <person name="Pallen M.J."/>
        </authorList>
    </citation>
    <scope>NUCLEOTIDE SEQUENCE</scope>
    <source>
        <strain evidence="3">CHK123-3438</strain>
    </source>
</reference>
<evidence type="ECO:0000256" key="2">
    <source>
        <dbReference type="SAM" id="SignalP"/>
    </source>
</evidence>
<feature type="compositionally biased region" description="Gly residues" evidence="1">
    <location>
        <begin position="583"/>
        <end position="597"/>
    </location>
</feature>
<organism evidence="3 4">
    <name type="scientific">Candidatus Caccovicinus merdipullorum</name>
    <dbReference type="NCBI Taxonomy" id="2840724"/>
    <lineage>
        <taxon>Bacteria</taxon>
        <taxon>Bacillati</taxon>
        <taxon>Bacillota</taxon>
        <taxon>Clostridia</taxon>
        <taxon>Eubacteriales</taxon>
        <taxon>Candidatus Caccovicinus</taxon>
    </lineage>
</organism>
<dbReference type="InterPro" id="IPR025584">
    <property type="entry name" value="Cthe_2159"/>
</dbReference>
<feature type="region of interest" description="Disordered" evidence="1">
    <location>
        <begin position="24"/>
        <end position="78"/>
    </location>
</feature>
<feature type="signal peptide" evidence="2">
    <location>
        <begin position="1"/>
        <end position="21"/>
    </location>
</feature>
<gene>
    <name evidence="3" type="ORF">IAB60_06870</name>
</gene>
<dbReference type="Pfam" id="PF14262">
    <property type="entry name" value="Cthe_2159"/>
    <property type="match status" value="1"/>
</dbReference>
<name>A0A9D1GK80_9FIRM</name>
<dbReference type="Proteomes" id="UP000886860">
    <property type="component" value="Unassembled WGS sequence"/>
</dbReference>
<evidence type="ECO:0000313" key="3">
    <source>
        <dbReference type="EMBL" id="HIT41804.1"/>
    </source>
</evidence>
<proteinExistence type="predicted"/>
<dbReference type="EMBL" id="DVKS01000118">
    <property type="protein sequence ID" value="HIT41804.1"/>
    <property type="molecule type" value="Genomic_DNA"/>
</dbReference>
<reference evidence="3" key="1">
    <citation type="submission" date="2020-10" db="EMBL/GenBank/DDBJ databases">
        <authorList>
            <person name="Gilroy R."/>
        </authorList>
    </citation>
    <scope>NUCLEOTIDE SEQUENCE</scope>
    <source>
        <strain evidence="3">CHK123-3438</strain>
    </source>
</reference>
<feature type="compositionally biased region" description="Acidic residues" evidence="1">
    <location>
        <begin position="42"/>
        <end position="56"/>
    </location>
</feature>
<dbReference type="AlphaFoldDB" id="A0A9D1GK80"/>
<feature type="compositionally biased region" description="Gly residues" evidence="1">
    <location>
        <begin position="522"/>
        <end position="544"/>
    </location>
</feature>
<evidence type="ECO:0000256" key="1">
    <source>
        <dbReference type="SAM" id="MobiDB-lite"/>
    </source>
</evidence>
<comment type="caution">
    <text evidence="3">The sequence shown here is derived from an EMBL/GenBank/DDBJ whole genome shotgun (WGS) entry which is preliminary data.</text>
</comment>
<sequence>MGKKTKWIRGAAMILAGGLLAQTAGCTAGGTDTSSEQTQEISSEETAGDQETEAEGSGDQRPDESGGQTADGAEQERGGLTAEYDADDLNAEWSEEDAQFIVCSGKEAEITGQGAEAEDGVIRITQAGTYILRGDYEGQIQIEAGEEDTVRLVLDGFSVYCQNTSPIYGIQCKKLVLTLAEGTENQVSDGESYTFESEEEDEPDAAIFCKDDLSINGTGSLQVNGNYSNGIRGKDDVKIISGQIQVTAAKDGIKGKDSMLVKGGQIQITSGEDGLKANNDSDPEKGYLIIDGGEIRISAGDDAIHSETWLTIHDGTVAIEESNEGIEGMKVDINGGTIEILSSDDGINAASSGTEESTAPREAERQKMEADPDVYVQIAGGQITIDAGADGIDSNGNLYVTGGTVYINGPENDSEGALDYNGSAYISGGIFAAVGSSGMMQAFSEESEQRMILVYYDETQTAGTAITLTDESGKEVFSWTPEKSYGCLLLSIPEFADGMTYTLASGESSQELSIEGIITQSGEGGFGGAGTGRFGGPGGGGQPGGQRPEGNGGQRPEGNDGQPPEGNGSQPPENGEALEGVPLDGGGRGESRPGGAGAPESESGTGSD</sequence>
<feature type="chain" id="PRO_5039732526" evidence="2">
    <location>
        <begin position="22"/>
        <end position="608"/>
    </location>
</feature>
<keyword evidence="2" id="KW-0732">Signal</keyword>
<feature type="compositionally biased region" description="Basic and acidic residues" evidence="1">
    <location>
        <begin position="358"/>
        <end position="369"/>
    </location>
</feature>
<accession>A0A9D1GK80</accession>
<evidence type="ECO:0000313" key="4">
    <source>
        <dbReference type="Proteomes" id="UP000886860"/>
    </source>
</evidence>
<feature type="region of interest" description="Disordered" evidence="1">
    <location>
        <begin position="344"/>
        <end position="369"/>
    </location>
</feature>
<feature type="compositionally biased region" description="Low complexity" evidence="1">
    <location>
        <begin position="31"/>
        <end position="41"/>
    </location>
</feature>